<keyword evidence="4" id="KW-0472">Membrane</keyword>
<dbReference type="InterPro" id="IPR004872">
    <property type="entry name" value="Lipoprotein_NlpA"/>
</dbReference>
<accession>A0A1X7PGH1</accession>
<dbReference type="Pfam" id="PF03180">
    <property type="entry name" value="Lipoprotein_9"/>
    <property type="match status" value="1"/>
</dbReference>
<dbReference type="SUPFAM" id="SSF53850">
    <property type="entry name" value="Periplasmic binding protein-like II"/>
    <property type="match status" value="1"/>
</dbReference>
<dbReference type="PANTHER" id="PTHR30429">
    <property type="entry name" value="D-METHIONINE-BINDING LIPOPROTEIN METQ"/>
    <property type="match status" value="1"/>
</dbReference>
<reference evidence="9" key="1">
    <citation type="submission" date="2017-04" db="EMBL/GenBank/DDBJ databases">
        <authorList>
            <person name="Varghese N."/>
            <person name="Submissions S."/>
        </authorList>
    </citation>
    <scope>NUCLEOTIDE SEQUENCE [LARGE SCALE GENOMIC DNA]</scope>
    <source>
        <strain evidence="9">VKM Ac-2121</strain>
    </source>
</reference>
<dbReference type="AlphaFoldDB" id="A0A1X7PGH1"/>
<dbReference type="EMBL" id="FXBM01000003">
    <property type="protein sequence ID" value="SMH49634.1"/>
    <property type="molecule type" value="Genomic_DNA"/>
</dbReference>
<feature type="chain" id="PRO_5010871282" evidence="7">
    <location>
        <begin position="37"/>
        <end position="284"/>
    </location>
</feature>
<feature type="signal peptide" evidence="7">
    <location>
        <begin position="1"/>
        <end position="36"/>
    </location>
</feature>
<keyword evidence="3 7" id="KW-0732">Signal</keyword>
<proteinExistence type="inferred from homology"/>
<evidence type="ECO:0000256" key="3">
    <source>
        <dbReference type="ARBA" id="ARBA00022729"/>
    </source>
</evidence>
<keyword evidence="9" id="KW-1185">Reference proteome</keyword>
<protein>
    <submittedName>
        <fullName evidence="8">D-methionine transport system substrate-binding protein</fullName>
    </submittedName>
</protein>
<dbReference type="OrthoDB" id="9812878at2"/>
<evidence type="ECO:0000256" key="7">
    <source>
        <dbReference type="SAM" id="SignalP"/>
    </source>
</evidence>
<dbReference type="STRING" id="1891671.SAMN06295885_3370"/>
<sequence>MNRSTSRLTSLVRVGALAAAGTLLLGLSACSSGSEAGGESGASSDSGDLGTIKVGALATPAGDLLTWVDENLAAEKGLDIEFVEFSDYNTPNPALSDGSTDANLFQNATFLETYNSQAGGDLVSAGEVYLPAAAFYSESLTSLDDLEDGATVAIPNDPTNEGRALKLLASEGIIEVADDVTNLQGITSNPRDLEFTEIENASLALALPDQDVVFVTATFALPAGLTEDQAILIEGTDSTYYNVLATTPDLADDPRIEALYELLTDQRTKDYLTETWDGLIIPVA</sequence>
<dbReference type="PANTHER" id="PTHR30429:SF0">
    <property type="entry name" value="METHIONINE-BINDING LIPOPROTEIN METQ"/>
    <property type="match status" value="1"/>
</dbReference>
<dbReference type="Proteomes" id="UP000193711">
    <property type="component" value="Unassembled WGS sequence"/>
</dbReference>
<dbReference type="GO" id="GO:0016020">
    <property type="term" value="C:membrane"/>
    <property type="evidence" value="ECO:0007669"/>
    <property type="project" value="UniProtKB-SubCell"/>
</dbReference>
<organism evidence="8 9">
    <name type="scientific">Rathayibacter oskolensis</name>
    <dbReference type="NCBI Taxonomy" id="1891671"/>
    <lineage>
        <taxon>Bacteria</taxon>
        <taxon>Bacillati</taxon>
        <taxon>Actinomycetota</taxon>
        <taxon>Actinomycetes</taxon>
        <taxon>Micrococcales</taxon>
        <taxon>Microbacteriaceae</taxon>
        <taxon>Rathayibacter</taxon>
    </lineage>
</organism>
<evidence type="ECO:0000256" key="2">
    <source>
        <dbReference type="ARBA" id="ARBA00008973"/>
    </source>
</evidence>
<evidence type="ECO:0000256" key="4">
    <source>
        <dbReference type="ARBA" id="ARBA00023136"/>
    </source>
</evidence>
<dbReference type="Gene3D" id="3.40.190.10">
    <property type="entry name" value="Periplasmic binding protein-like II"/>
    <property type="match status" value="2"/>
</dbReference>
<comment type="similarity">
    <text evidence="2">Belongs to the NlpA lipoprotein family.</text>
</comment>
<dbReference type="RefSeq" id="WP_085477746.1">
    <property type="nucleotide sequence ID" value="NZ_FXBM01000003.1"/>
</dbReference>
<evidence type="ECO:0000256" key="5">
    <source>
        <dbReference type="ARBA" id="ARBA00023139"/>
    </source>
</evidence>
<keyword evidence="6" id="KW-0449">Lipoprotein</keyword>
<evidence type="ECO:0000256" key="1">
    <source>
        <dbReference type="ARBA" id="ARBA00004635"/>
    </source>
</evidence>
<keyword evidence="5" id="KW-0564">Palmitate</keyword>
<evidence type="ECO:0000313" key="8">
    <source>
        <dbReference type="EMBL" id="SMH49634.1"/>
    </source>
</evidence>
<evidence type="ECO:0000256" key="6">
    <source>
        <dbReference type="ARBA" id="ARBA00023288"/>
    </source>
</evidence>
<comment type="subcellular location">
    <subcellularLocation>
        <location evidence="1">Membrane</location>
        <topology evidence="1">Lipid-anchor</topology>
    </subcellularLocation>
</comment>
<dbReference type="PROSITE" id="PS51257">
    <property type="entry name" value="PROKAR_LIPOPROTEIN"/>
    <property type="match status" value="1"/>
</dbReference>
<gene>
    <name evidence="8" type="ORF">SAMN06295885_3370</name>
</gene>
<evidence type="ECO:0000313" key="9">
    <source>
        <dbReference type="Proteomes" id="UP000193711"/>
    </source>
</evidence>
<name>A0A1X7PGH1_9MICO</name>